<evidence type="ECO:0000256" key="1">
    <source>
        <dbReference type="SAM" id="Phobius"/>
    </source>
</evidence>
<proteinExistence type="predicted"/>
<dbReference type="AlphaFoldDB" id="A0AAE1E4X2"/>
<comment type="caution">
    <text evidence="2">The sequence shown here is derived from an EMBL/GenBank/DDBJ whole genome shotgun (WGS) entry which is preliminary data.</text>
</comment>
<name>A0AAE1E4X2_9GAST</name>
<evidence type="ECO:0000313" key="3">
    <source>
        <dbReference type="Proteomes" id="UP001283361"/>
    </source>
</evidence>
<sequence>MIGVYNGGVILVAISTLQFFDSLRVRLETGEIFCKLHTFNLRSVTSPVATGAKGTWSDMSNEIDTFGNIVFTISTVFQLVLFRICLGYRPNSPGRWRAARLYRAAEIKGTITTEGRILTDDPLSATALSVLGNVCVGRMLWHSSWAVIPQIWAIAALIQPFLVPHITTILNTYSVSLVSFIKTNAADVEFRVPKLGSSLGSGGQNVTSHTIENVRKTATLDDDFRKAAIARYPFSAILSVLYMTATDLLVALDISLCGYGSQDCH</sequence>
<gene>
    <name evidence="2" type="ORF">RRG08_003655</name>
</gene>
<keyword evidence="1" id="KW-0472">Membrane</keyword>
<keyword evidence="3" id="KW-1185">Reference proteome</keyword>
<dbReference type="Proteomes" id="UP001283361">
    <property type="component" value="Unassembled WGS sequence"/>
</dbReference>
<feature type="transmembrane region" description="Helical" evidence="1">
    <location>
        <begin position="66"/>
        <end position="86"/>
    </location>
</feature>
<evidence type="ECO:0000313" key="2">
    <source>
        <dbReference type="EMBL" id="KAK3794504.1"/>
    </source>
</evidence>
<keyword evidence="1" id="KW-1133">Transmembrane helix</keyword>
<organism evidence="2 3">
    <name type="scientific">Elysia crispata</name>
    <name type="common">lettuce slug</name>
    <dbReference type="NCBI Taxonomy" id="231223"/>
    <lineage>
        <taxon>Eukaryota</taxon>
        <taxon>Metazoa</taxon>
        <taxon>Spiralia</taxon>
        <taxon>Lophotrochozoa</taxon>
        <taxon>Mollusca</taxon>
        <taxon>Gastropoda</taxon>
        <taxon>Heterobranchia</taxon>
        <taxon>Euthyneura</taxon>
        <taxon>Panpulmonata</taxon>
        <taxon>Sacoglossa</taxon>
        <taxon>Placobranchoidea</taxon>
        <taxon>Plakobranchidae</taxon>
        <taxon>Elysia</taxon>
    </lineage>
</organism>
<keyword evidence="1" id="KW-0812">Transmembrane</keyword>
<dbReference type="EMBL" id="JAWDGP010001105">
    <property type="protein sequence ID" value="KAK3794504.1"/>
    <property type="molecule type" value="Genomic_DNA"/>
</dbReference>
<accession>A0AAE1E4X2</accession>
<protein>
    <submittedName>
        <fullName evidence="2">Uncharacterized protein</fullName>
    </submittedName>
</protein>
<reference evidence="2" key="1">
    <citation type="journal article" date="2023" name="G3 (Bethesda)">
        <title>A reference genome for the long-term kleptoplast-retaining sea slug Elysia crispata morphotype clarki.</title>
        <authorList>
            <person name="Eastman K.E."/>
            <person name="Pendleton A.L."/>
            <person name="Shaikh M.A."/>
            <person name="Suttiyut T."/>
            <person name="Ogas R."/>
            <person name="Tomko P."/>
            <person name="Gavelis G."/>
            <person name="Widhalm J.R."/>
            <person name="Wisecaver J.H."/>
        </authorList>
    </citation>
    <scope>NUCLEOTIDE SEQUENCE</scope>
    <source>
        <strain evidence="2">ECLA1</strain>
    </source>
</reference>